<feature type="region of interest" description="Disordered" evidence="9">
    <location>
        <begin position="225"/>
        <end position="250"/>
    </location>
</feature>
<dbReference type="InterPro" id="IPR025932">
    <property type="entry name" value="Trypano_VSG_B_N_dom"/>
</dbReference>
<keyword evidence="3" id="KW-1003">Cell membrane</keyword>
<dbReference type="PaxDb" id="5691-AAZ10288"/>
<feature type="compositionally biased region" description="Polar residues" evidence="9">
    <location>
        <begin position="339"/>
        <end position="365"/>
    </location>
</feature>
<accession>D6XDG1</accession>
<evidence type="ECO:0000256" key="1">
    <source>
        <dbReference type="ARBA" id="ARBA00002523"/>
    </source>
</evidence>
<evidence type="ECO:0000259" key="10">
    <source>
        <dbReference type="Pfam" id="PF13206"/>
    </source>
</evidence>
<dbReference type="GeneID" id="3656191"/>
<dbReference type="EMBL" id="CP000066">
    <property type="protein sequence ID" value="AAZ10288.1"/>
    <property type="molecule type" value="Genomic_DNA"/>
</dbReference>
<reference evidence="11" key="1">
    <citation type="submission" date="2002-04" db="EMBL/GenBank/DDBJ databases">
        <authorList>
            <person name="El-Sayed N.M."/>
            <person name="Khalak H."/>
            <person name="Adams M.D."/>
        </authorList>
    </citation>
    <scope>NUCLEOTIDE SEQUENCE</scope>
    <source>
        <strain evidence="11">GUTat10.1</strain>
    </source>
</reference>
<dbReference type="GO" id="GO:0098552">
    <property type="term" value="C:side of membrane"/>
    <property type="evidence" value="ECO:0007669"/>
    <property type="project" value="UniProtKB-KW"/>
</dbReference>
<dbReference type="InParanoid" id="Q582W6"/>
<evidence type="ECO:0000313" key="13">
    <source>
        <dbReference type="Proteomes" id="UP000008524"/>
    </source>
</evidence>
<keyword evidence="13" id="KW-1185">Reference proteome</keyword>
<dbReference type="VEuPathDB" id="TriTrypDB:Tb927.3.2540"/>
<comment type="function">
    <text evidence="1">VSG forms a coat on the surface of the parasite. The trypanosome evades the immune response of the host by expressing a series of antigenically distinct VSGs from an estimated 1000 VSG genes.</text>
</comment>
<evidence type="ECO:0000256" key="8">
    <source>
        <dbReference type="ARBA" id="ARBA00023288"/>
    </source>
</evidence>
<dbReference type="Pfam" id="PF13206">
    <property type="entry name" value="VSG_B"/>
    <property type="match status" value="1"/>
</dbReference>
<gene>
    <name evidence="12" type="primary">Tb03.48O8.310</name>
    <name evidence="11" type="ORF">Tb927.3.2540</name>
</gene>
<keyword evidence="6" id="KW-0472">Membrane</keyword>
<proteinExistence type="predicted"/>
<keyword evidence="7" id="KW-0325">Glycoprotein</keyword>
<evidence type="ECO:0000256" key="6">
    <source>
        <dbReference type="ARBA" id="ARBA00023136"/>
    </source>
</evidence>
<keyword evidence="8" id="KW-0449">Lipoprotein</keyword>
<comment type="subcellular location">
    <subcellularLocation>
        <location evidence="2">Cell membrane</location>
        <topology evidence="2">Lipid-anchor</topology>
        <topology evidence="2">GPI-anchor</topology>
    </subcellularLocation>
</comment>
<evidence type="ECO:0000256" key="3">
    <source>
        <dbReference type="ARBA" id="ARBA00022475"/>
    </source>
</evidence>
<reference evidence="12" key="2">
    <citation type="journal article" date="2005" name="Science">
        <title>Comparative genomics of trypanosomatid parasitic protozoa.</title>
        <authorList>
            <person name="El-Sayed N.M."/>
            <person name="Myler P.J."/>
            <person name="Blandin G."/>
            <person name="Berriman M."/>
            <person name="Crabtree J."/>
            <person name="Aggarwal G."/>
            <person name="Caler E."/>
            <person name="Renauld H."/>
            <person name="Worthey E.A."/>
            <person name="Hertz-Fowler C."/>
            <person name="Ghedin E."/>
            <person name="Peacock C."/>
            <person name="Bartholomeu D.C."/>
            <person name="Haas B.J."/>
            <person name="Tran A.N."/>
            <person name="Wortman J.R."/>
            <person name="Alsmark U.C."/>
            <person name="Angiuoli S."/>
            <person name="Anupama A."/>
            <person name="Badger J."/>
            <person name="Bringaud F."/>
            <person name="Cadag E."/>
            <person name="Carlton J.M."/>
            <person name="Cerqueira G.C."/>
            <person name="Creasy T."/>
            <person name="Delcher A.L."/>
            <person name="Djikeng A."/>
            <person name="Embley T.M."/>
            <person name="Hauser C."/>
            <person name="Ivens A.C."/>
            <person name="Kummerfeld S.K."/>
            <person name="Pereira-Leal J.B."/>
            <person name="Nilsson D."/>
            <person name="Peterson J."/>
            <person name="Salzberg S.L."/>
            <person name="Shallom J."/>
            <person name="Silva J.C."/>
            <person name="Sundaram J."/>
            <person name="Westenberger S."/>
            <person name="White O."/>
            <person name="Melville S.E."/>
            <person name="Donelson J.E."/>
            <person name="Andersson B."/>
            <person name="Stuart K.D."/>
            <person name="Hall N."/>
        </authorList>
    </citation>
    <scope>NUCLEOTIDE SEQUENCE</scope>
    <source>
        <strain evidence="12">927/4 GUTat10.1</strain>
    </source>
</reference>
<reference evidence="12 13" key="3">
    <citation type="journal article" date="2005" name="Science">
        <title>The genome of the African trypanosome Trypanosoma brucei.</title>
        <authorList>
            <person name="Berriman M."/>
            <person name="Ghedin E."/>
            <person name="Hertz-Fowler C."/>
            <person name="Blandin G."/>
            <person name="Renauld H."/>
            <person name="Bartholomeu D.C."/>
            <person name="Lennard N.J."/>
            <person name="Caler E."/>
            <person name="Hamlin N.E."/>
            <person name="Haas B."/>
            <person name="Bohme U."/>
            <person name="Hannick L."/>
            <person name="Aslett M.A."/>
            <person name="Shallom J."/>
            <person name="Marcello L."/>
            <person name="Hou L."/>
            <person name="Wickstead B."/>
            <person name="Alsmark U.C."/>
            <person name="Arrowsmith C."/>
            <person name="Atkin R.J."/>
            <person name="Barron A.J."/>
            <person name="Bringaud F."/>
            <person name="Brooks K."/>
            <person name="Carrington M."/>
            <person name="Cherevach I."/>
            <person name="Chillingworth T.J."/>
            <person name="Churcher C."/>
            <person name="Clark L.N."/>
            <person name="Corton C.H."/>
            <person name="Cronin A."/>
            <person name="Davies R.M."/>
            <person name="Doggett J."/>
            <person name="Djikeng A."/>
            <person name="Feldblyum T."/>
            <person name="Field M.C."/>
            <person name="Fraser A."/>
            <person name="Goodhead I."/>
            <person name="Hance Z."/>
            <person name="Harper D."/>
            <person name="Harris B.R."/>
            <person name="Hauser H."/>
            <person name="Hostetler J."/>
            <person name="Ivens A."/>
            <person name="Jagels K."/>
            <person name="Johnson D."/>
            <person name="Johnson J."/>
            <person name="Jones K."/>
            <person name="Kerhornou A.X."/>
            <person name="Koo H."/>
            <person name="Larke N."/>
            <person name="Landfear S."/>
            <person name="Larkin C."/>
            <person name="Leech V."/>
            <person name="Line A."/>
            <person name="Lord A."/>
            <person name="Macleod A."/>
            <person name="Mooney P.J."/>
            <person name="Moule S."/>
            <person name="Martin D.M."/>
            <person name="Morgan G.W."/>
            <person name="Mungall K."/>
            <person name="Norbertczak H."/>
            <person name="Ormond D."/>
            <person name="Pai G."/>
            <person name="Peacock C.S."/>
            <person name="Peterson J."/>
            <person name="Quail M.A."/>
            <person name="Rabbinowitsch E."/>
            <person name="Rajandream M.A."/>
            <person name="Reitter C."/>
            <person name="Salzberg S.L."/>
            <person name="Sanders M."/>
            <person name="Schobel S."/>
            <person name="Sharp S."/>
            <person name="Simmonds M."/>
            <person name="Simpson A.J."/>
            <person name="Tallon L."/>
            <person name="Turner C.M."/>
            <person name="Tait A."/>
            <person name="Tivey A.R."/>
            <person name="Van Aken S."/>
            <person name="Walker D."/>
            <person name="Wanless D."/>
            <person name="Wang S."/>
            <person name="White B."/>
            <person name="White O."/>
            <person name="Whitehead S."/>
            <person name="Woodward J."/>
            <person name="Wortman J."/>
            <person name="Adams M.D."/>
            <person name="Embley T.M."/>
            <person name="Gull K."/>
            <person name="Ullu E."/>
            <person name="Barry J.D."/>
            <person name="Fairlamb A.H."/>
            <person name="Opperdoes F."/>
            <person name="Barrell B.G."/>
            <person name="Donelson J.E."/>
            <person name="Hall N."/>
            <person name="Fraser C.M."/>
            <person name="Melville S.E."/>
            <person name="El-Sayed N.M."/>
        </authorList>
    </citation>
    <scope>NUCLEOTIDE SEQUENCE [LARGE SCALE GENOMIC DNA]</scope>
    <source>
        <strain evidence="12 13">927/4 GUTat10.1</strain>
    </source>
</reference>
<reference evidence="11" key="4">
    <citation type="submission" date="2005-04" db="EMBL/GenBank/DDBJ databases">
        <title>.</title>
        <authorList>
            <person name="Ghedin E."/>
            <person name="Blandin G."/>
            <person name="Bartholomeu D."/>
            <person name="Caler E."/>
            <person name="Haas B."/>
            <person name="Hannick L."/>
            <person name="Shallom J."/>
            <person name="Hou L."/>
            <person name="Djikeng A."/>
            <person name="Feldblyum T."/>
            <person name="Hostetler J."/>
            <person name="Johnson J."/>
            <person name="Jones K."/>
            <person name="Koo H.L."/>
            <person name="Larkin C."/>
            <person name="Pai G."/>
            <person name="Peterson J."/>
            <person name="Khalak H.G."/>
            <person name="Salzberg S."/>
            <person name="Simpson A.J."/>
            <person name="Tallon L."/>
            <person name="Van Aken S."/>
            <person name="Wanless D."/>
            <person name="White O."/>
            <person name="Wortman J."/>
            <person name="Fraser C.M."/>
            <person name="El-Sayed N.M.A."/>
        </authorList>
    </citation>
    <scope>NUCLEOTIDE SEQUENCE</scope>
    <source>
        <strain evidence="11">GUTat10.1</strain>
    </source>
</reference>
<evidence type="ECO:0000313" key="11">
    <source>
        <dbReference type="EMBL" id="AAX80723.1"/>
    </source>
</evidence>
<evidence type="ECO:0000256" key="9">
    <source>
        <dbReference type="SAM" id="MobiDB-lite"/>
    </source>
</evidence>
<name>Q582W6_TRYB2</name>
<keyword evidence="5" id="KW-0732">Signal</keyword>
<sequence length="407" mass="45240">MKYLIGLNFHPLKVSLPLSLEISLLSVSFFLLMLRKAMWKILVTMLCVVWKAAGLSVPAAEIENTLNQREFDVLCSFLNLTLRIHEWVEKERLTAEVANDFDSSAMKVLYGSDSDGSLNWTGKEKREADCGYTSIFGGGFGGKALALDLLCLCRPSGNGDHQKNLCYEANAWYDPAESWGNKDRAEESWGKIKQKCTEQINIESIGFESLTTTVQNLRKKLNEMTEKTTERETKRFGHGREPITKSCGGSGSANNAPCVFYKMEGGGANQVKIEWLTQLEDLVKRLKTPKKENAQKVNKMPPQEQREPPIPTRGSPPRQSPPEIKVQPEEDPSPEQRPKQSPSTATDGNTPMAPNTSAATQSTTDPDLVPLGETRTNHSLQPSHQPLRPKNVAQAISPLVVFLLFLL</sequence>
<feature type="compositionally biased region" description="Basic and acidic residues" evidence="9">
    <location>
        <begin position="225"/>
        <end position="243"/>
    </location>
</feature>
<dbReference type="OMA" id="CYEANAW"/>
<feature type="region of interest" description="Disordered" evidence="9">
    <location>
        <begin position="287"/>
        <end position="387"/>
    </location>
</feature>
<evidence type="ECO:0000256" key="2">
    <source>
        <dbReference type="ARBA" id="ARBA00004609"/>
    </source>
</evidence>
<dbReference type="KEGG" id="tbr:Tb927.3.2540"/>
<dbReference type="AlphaFoldDB" id="Q582W6"/>
<dbReference type="EMBL" id="AC091330">
    <property type="protein sequence ID" value="AAX80723.1"/>
    <property type="molecule type" value="Genomic_DNA"/>
</dbReference>
<evidence type="ECO:0000256" key="7">
    <source>
        <dbReference type="ARBA" id="ARBA00023180"/>
    </source>
</evidence>
<feature type="domain" description="Trypanosome variant surface glycoprotein B-type N-terminal" evidence="10">
    <location>
        <begin position="95"/>
        <end position="296"/>
    </location>
</feature>
<dbReference type="GO" id="GO:0005886">
    <property type="term" value="C:plasma membrane"/>
    <property type="evidence" value="ECO:0007669"/>
    <property type="project" value="UniProtKB-SubCell"/>
</dbReference>
<accession>Q582W6</accession>
<evidence type="ECO:0000313" key="12">
    <source>
        <dbReference type="EMBL" id="AAZ10288.1"/>
    </source>
</evidence>
<dbReference type="RefSeq" id="XP_843847.1">
    <property type="nucleotide sequence ID" value="XM_838754.1"/>
</dbReference>
<evidence type="ECO:0000256" key="4">
    <source>
        <dbReference type="ARBA" id="ARBA00022622"/>
    </source>
</evidence>
<organism evidence="11 13">
    <name type="scientific">Trypanosoma brucei brucei (strain 927/4 GUTat10.1)</name>
    <dbReference type="NCBI Taxonomy" id="185431"/>
    <lineage>
        <taxon>Eukaryota</taxon>
        <taxon>Discoba</taxon>
        <taxon>Euglenozoa</taxon>
        <taxon>Kinetoplastea</taxon>
        <taxon>Metakinetoplastina</taxon>
        <taxon>Trypanosomatida</taxon>
        <taxon>Trypanosomatidae</taxon>
        <taxon>Trypanosoma</taxon>
    </lineage>
</organism>
<reference evidence="12" key="5">
    <citation type="submission" date="2005-04" db="EMBL/GenBank/DDBJ databases">
        <title>Sequencing, closure, and annotation of Trypanosoma brucei chromosomes 2 through 8.</title>
        <authorList>
            <person name="Ghedin E."/>
            <person name="Blandin G."/>
            <person name="Bartholomeu D."/>
            <person name="Caler E."/>
            <person name="Haas B."/>
            <person name="Hannick L."/>
            <person name="Shallom J."/>
            <person name="Hou L."/>
            <person name="Djikeng A."/>
            <person name="Feldblyum T."/>
            <person name="Hostetler J."/>
            <person name="Johnson J."/>
            <person name="Jones K."/>
            <person name="Koo H.L."/>
            <person name="Larkin C."/>
            <person name="Pai G."/>
            <person name="Peterson J."/>
            <person name="Khalak H.G."/>
            <person name="Salzberg S."/>
            <person name="Simpson A.J."/>
            <person name="Tallon L."/>
            <person name="Van Aken S."/>
            <person name="Wanless D."/>
            <person name="White O."/>
            <person name="Wortman J."/>
            <person name="Fraser C.M."/>
            <person name="El-Sayed N.M.A."/>
        </authorList>
    </citation>
    <scope>NUCLEOTIDE SEQUENCE</scope>
    <source>
        <strain evidence="12">927/4 GUTat10.1</strain>
    </source>
</reference>
<dbReference type="Proteomes" id="UP000008524">
    <property type="component" value="Chromosome 3"/>
</dbReference>
<protein>
    <submittedName>
        <fullName evidence="11">Variant surface glycoprotein (VSG)-related, putative</fullName>
    </submittedName>
</protein>
<keyword evidence="4" id="KW-0336">GPI-anchor</keyword>
<evidence type="ECO:0000256" key="5">
    <source>
        <dbReference type="ARBA" id="ARBA00022729"/>
    </source>
</evidence>